<dbReference type="GeneID" id="69469800"/>
<dbReference type="SUPFAM" id="SSF52980">
    <property type="entry name" value="Restriction endonuclease-like"/>
    <property type="match status" value="1"/>
</dbReference>
<dbReference type="Pfam" id="PF05685">
    <property type="entry name" value="Uma2"/>
    <property type="match status" value="1"/>
</dbReference>
<dbReference type="Gene3D" id="1.10.260.40">
    <property type="entry name" value="lambda repressor-like DNA-binding domains"/>
    <property type="match status" value="1"/>
</dbReference>
<dbReference type="InterPro" id="IPR010982">
    <property type="entry name" value="Lambda_DNA-bd_dom_sf"/>
</dbReference>
<dbReference type="InterPro" id="IPR008538">
    <property type="entry name" value="Uma2"/>
</dbReference>
<dbReference type="RefSeq" id="WP_006568734.1">
    <property type="nucleotide sequence ID" value="NZ_BAABRZ010000002.1"/>
</dbReference>
<protein>
    <submittedName>
        <fullName evidence="1">Helix-turn-helix</fullName>
    </submittedName>
</protein>
<dbReference type="Pfam" id="PF01381">
    <property type="entry name" value="HTH_3"/>
    <property type="match status" value="1"/>
</dbReference>
<name>A0A6N2VWY7_9FIRM</name>
<dbReference type="PROSITE" id="PS50943">
    <property type="entry name" value="HTH_CROC1"/>
    <property type="match status" value="1"/>
</dbReference>
<dbReference type="CDD" id="cd06260">
    <property type="entry name" value="DUF820-like"/>
    <property type="match status" value="1"/>
</dbReference>
<dbReference type="Gene3D" id="3.90.1570.10">
    <property type="entry name" value="tt1808, chain A"/>
    <property type="match status" value="1"/>
</dbReference>
<dbReference type="AlphaFoldDB" id="A0A6N2VWY7"/>
<gene>
    <name evidence="1" type="ORF">ACLFYP115_02650</name>
</gene>
<dbReference type="SMART" id="SM00530">
    <property type="entry name" value="HTH_XRE"/>
    <property type="match status" value="1"/>
</dbReference>
<dbReference type="InterPro" id="IPR011335">
    <property type="entry name" value="Restrct_endonuc-II-like"/>
</dbReference>
<dbReference type="InterPro" id="IPR001387">
    <property type="entry name" value="Cro/C1-type_HTH"/>
</dbReference>
<sequence length="256" mass="28979">MTMEEMKQRKIELGYSYEQISVLSGVPVGTVQKIFGGVTKSPRYETLRALEKVLNRESEAELGESADYISGSTAENCTISDYDAISADRRIELIDGIIYDMGAPTYVHQMIAGQLYRRIYDFIDRQGGDCIPLQAPLDVQLDCDDKTVVQPDIMIVCSRDKFREGRILGAPDFVAEILSESTKKKDLTIKLGKYTEAGVREYWIIDPDKKRILVYDLKQDADLSIYGFDETVPMGIFQGLCEIDFTKIHEAIKIFK</sequence>
<evidence type="ECO:0000313" key="1">
    <source>
        <dbReference type="EMBL" id="VYT31586.1"/>
    </source>
</evidence>
<reference evidence="1" key="1">
    <citation type="submission" date="2019-11" db="EMBL/GenBank/DDBJ databases">
        <authorList>
            <person name="Feng L."/>
        </authorList>
    </citation>
    <scope>NUCLEOTIDE SEQUENCE</scope>
    <source>
        <strain evidence="1">AcaccaeLFYP115</strain>
    </source>
</reference>
<dbReference type="SUPFAM" id="SSF47413">
    <property type="entry name" value="lambda repressor-like DNA-binding domains"/>
    <property type="match status" value="1"/>
</dbReference>
<proteinExistence type="predicted"/>
<dbReference type="EMBL" id="CACRSQ010000007">
    <property type="protein sequence ID" value="VYT31586.1"/>
    <property type="molecule type" value="Genomic_DNA"/>
</dbReference>
<accession>A0A6N2VWY7</accession>
<dbReference type="PANTHER" id="PTHR34107:SF4">
    <property type="entry name" value="SLL1222 PROTEIN"/>
    <property type="match status" value="1"/>
</dbReference>
<organism evidence="1">
    <name type="scientific">Anaerostipes caccae</name>
    <dbReference type="NCBI Taxonomy" id="105841"/>
    <lineage>
        <taxon>Bacteria</taxon>
        <taxon>Bacillati</taxon>
        <taxon>Bacillota</taxon>
        <taxon>Clostridia</taxon>
        <taxon>Lachnospirales</taxon>
        <taxon>Lachnospiraceae</taxon>
        <taxon>Anaerostipes</taxon>
    </lineage>
</organism>
<dbReference type="GO" id="GO:0003677">
    <property type="term" value="F:DNA binding"/>
    <property type="evidence" value="ECO:0007669"/>
    <property type="project" value="InterPro"/>
</dbReference>
<dbReference type="InterPro" id="IPR012296">
    <property type="entry name" value="Nuclease_put_TT1808"/>
</dbReference>
<dbReference type="PANTHER" id="PTHR34107">
    <property type="entry name" value="SLL0198 PROTEIN-RELATED"/>
    <property type="match status" value="1"/>
</dbReference>